<dbReference type="EMBL" id="LWGR01000021">
    <property type="protein sequence ID" value="KZM68472.1"/>
    <property type="molecule type" value="Genomic_DNA"/>
</dbReference>
<dbReference type="Gene3D" id="3.30.2320.10">
    <property type="entry name" value="hypothetical protein PF0899 domain"/>
    <property type="match status" value="1"/>
</dbReference>
<accession>A0A164HFM7</accession>
<dbReference type="AlphaFoldDB" id="A0A164HFM7"/>
<evidence type="ECO:0000313" key="4">
    <source>
        <dbReference type="EMBL" id="KZM68472.1"/>
    </source>
</evidence>
<comment type="caution">
    <text evidence="4">The sequence shown here is derived from an EMBL/GenBank/DDBJ whole genome shotgun (WGS) entry which is preliminary data.</text>
</comment>
<dbReference type="Pfam" id="PF05065">
    <property type="entry name" value="Phage_capsid"/>
    <property type="match status" value="1"/>
</dbReference>
<protein>
    <recommendedName>
        <fullName evidence="3">Phage capsid-like C-terminal domain-containing protein</fullName>
    </recommendedName>
</protein>
<feature type="region of interest" description="Disordered" evidence="2">
    <location>
        <begin position="81"/>
        <end position="111"/>
    </location>
</feature>
<proteinExistence type="predicted"/>
<sequence length="365" mass="38383">MIGRGFFMLEIEGNALAYNKIVGRPTTDAQTVVPDQVVKEVIQTATQSSALLSKARPVPMSSKTYHQPVLASLPEADFVGGTELEDTAGSGAAEPGFDGRDANPADGLKSTSNMGWKPLSMTAEEIAVIVPIPDALVDDSAIPLWESAQPLMAEAVAKRLDEAGIFGVRVPKSWDLKGGLIGAANAYQVDASKFSDYGAAIADAGEQLGAHGVPVTGFISRPGLGWAMAKERDAVGNPIYAPATATTPATIYGLPTGETLTGSWNPARSQILAGDWSKVFVGIRQDVTFQLFREGVITDETGKVVLNLMTQDAKALRCVFRVGVTVAKPIDRAGRETLPLANIFGKPTPITLPEPSPAPTTKKAA</sequence>
<dbReference type="Gene3D" id="3.30.2400.10">
    <property type="entry name" value="Major capsid protein gp5"/>
    <property type="match status" value="1"/>
</dbReference>
<dbReference type="STRING" id="455432.AWN90_11415"/>
<gene>
    <name evidence="4" type="ORF">AWN90_11415</name>
</gene>
<evidence type="ECO:0000259" key="3">
    <source>
        <dbReference type="Pfam" id="PF05065"/>
    </source>
</evidence>
<dbReference type="InterPro" id="IPR054612">
    <property type="entry name" value="Phage_capsid-like_C"/>
</dbReference>
<reference evidence="4 5" key="1">
    <citation type="submission" date="2016-04" db="EMBL/GenBank/DDBJ databases">
        <authorList>
            <person name="Evans L.H."/>
            <person name="Alamgir A."/>
            <person name="Owens N."/>
            <person name="Weber N.D."/>
            <person name="Virtaneva K."/>
            <person name="Barbian K."/>
            <person name="Babar A."/>
            <person name="Rosenke K."/>
        </authorList>
    </citation>
    <scope>NUCLEOTIDE SEQUENCE [LARGE SCALE GENOMIC DNA]</scope>
    <source>
        <strain evidence="4 5">IFM 0406</strain>
    </source>
</reference>
<name>A0A164HFM7_9NOCA</name>
<comment type="subcellular location">
    <subcellularLocation>
        <location evidence="1">Virion</location>
    </subcellularLocation>
</comment>
<evidence type="ECO:0000256" key="2">
    <source>
        <dbReference type="SAM" id="MobiDB-lite"/>
    </source>
</evidence>
<evidence type="ECO:0000256" key="1">
    <source>
        <dbReference type="ARBA" id="ARBA00004328"/>
    </source>
</evidence>
<evidence type="ECO:0000313" key="5">
    <source>
        <dbReference type="Proteomes" id="UP000076512"/>
    </source>
</evidence>
<keyword evidence="5" id="KW-1185">Reference proteome</keyword>
<dbReference type="InterPro" id="IPR024455">
    <property type="entry name" value="Phage_capsid"/>
</dbReference>
<feature type="domain" description="Phage capsid-like C-terminal" evidence="3">
    <location>
        <begin position="31"/>
        <end position="328"/>
    </location>
</feature>
<dbReference type="NCBIfam" id="TIGR01554">
    <property type="entry name" value="major_cap_HK97"/>
    <property type="match status" value="1"/>
</dbReference>
<dbReference type="Proteomes" id="UP000076512">
    <property type="component" value="Unassembled WGS sequence"/>
</dbReference>
<organism evidence="4 5">
    <name type="scientific">Nocardia terpenica</name>
    <dbReference type="NCBI Taxonomy" id="455432"/>
    <lineage>
        <taxon>Bacteria</taxon>
        <taxon>Bacillati</taxon>
        <taxon>Actinomycetota</taxon>
        <taxon>Actinomycetes</taxon>
        <taxon>Mycobacteriales</taxon>
        <taxon>Nocardiaceae</taxon>
        <taxon>Nocardia</taxon>
    </lineage>
</organism>
<dbReference type="SUPFAM" id="SSF56563">
    <property type="entry name" value="Major capsid protein gp5"/>
    <property type="match status" value="1"/>
</dbReference>